<dbReference type="Proteomes" id="UP000683246">
    <property type="component" value="Chromosome"/>
</dbReference>
<dbReference type="GO" id="GO:0016787">
    <property type="term" value="F:hydrolase activity"/>
    <property type="evidence" value="ECO:0007669"/>
    <property type="project" value="UniProtKB-KW"/>
</dbReference>
<dbReference type="PANTHER" id="PTHR12302:SF3">
    <property type="entry name" value="SERINE_THREONINE-PROTEIN KINASE 31"/>
    <property type="match status" value="1"/>
</dbReference>
<keyword evidence="1" id="KW-0540">Nuclease</keyword>
<dbReference type="PROSITE" id="PS50830">
    <property type="entry name" value="TNASE_3"/>
    <property type="match status" value="1"/>
</dbReference>
<evidence type="ECO:0000313" key="5">
    <source>
        <dbReference type="EMBL" id="QUI25723.1"/>
    </source>
</evidence>
<name>A0A8J8SJM3_9FIRM</name>
<gene>
    <name evidence="5" type="ORF">HZI73_13715</name>
</gene>
<evidence type="ECO:0000256" key="2">
    <source>
        <dbReference type="ARBA" id="ARBA00022759"/>
    </source>
</evidence>
<dbReference type="PANTHER" id="PTHR12302">
    <property type="entry name" value="EBNA2 BINDING PROTEIN P100"/>
    <property type="match status" value="1"/>
</dbReference>
<dbReference type="SMART" id="SM00318">
    <property type="entry name" value="SNc"/>
    <property type="match status" value="1"/>
</dbReference>
<evidence type="ECO:0000313" key="6">
    <source>
        <dbReference type="Proteomes" id="UP000683246"/>
    </source>
</evidence>
<dbReference type="Pfam" id="PF00565">
    <property type="entry name" value="SNase"/>
    <property type="match status" value="1"/>
</dbReference>
<dbReference type="InterPro" id="IPR016071">
    <property type="entry name" value="Staphylococal_nuclease_OB-fold"/>
</dbReference>
<sequence>MASLMALSFLVFFDIDINHKNVNVAKEVFESARSIILSITEDTKYDVGIVSRVVDGDTIAVTINGKEEKVRFIGVNTPESVGRYANKPQPYGKEASAYTKAQLDGKKVYLQKDVSDRDKYGRLLRYVWLGEPDKSKLEEQMFNAILIKEGYGNVMTYPPDVKYSKIFVRLEEGARENDRGLWALE</sequence>
<evidence type="ECO:0000256" key="1">
    <source>
        <dbReference type="ARBA" id="ARBA00022722"/>
    </source>
</evidence>
<dbReference type="AlphaFoldDB" id="A0A8J8SJM3"/>
<accession>A0A8J8SJM3</accession>
<keyword evidence="6" id="KW-1185">Reference proteome</keyword>
<keyword evidence="3" id="KW-0378">Hydrolase</keyword>
<dbReference type="KEGG" id="vpy:HZI73_13715"/>
<reference evidence="5" key="1">
    <citation type="submission" date="2020-07" db="EMBL/GenBank/DDBJ databases">
        <title>Vallitalea pronyensis genome.</title>
        <authorList>
            <person name="Postec A."/>
        </authorList>
    </citation>
    <scope>NUCLEOTIDE SEQUENCE</scope>
    <source>
        <strain evidence="5">FatNI3</strain>
    </source>
</reference>
<feature type="domain" description="TNase-like" evidence="4">
    <location>
        <begin position="44"/>
        <end position="184"/>
    </location>
</feature>
<dbReference type="Gene3D" id="2.40.50.90">
    <property type="match status" value="1"/>
</dbReference>
<evidence type="ECO:0000256" key="3">
    <source>
        <dbReference type="ARBA" id="ARBA00022801"/>
    </source>
</evidence>
<dbReference type="GO" id="GO:0004519">
    <property type="term" value="F:endonuclease activity"/>
    <property type="evidence" value="ECO:0007669"/>
    <property type="project" value="UniProtKB-KW"/>
</dbReference>
<dbReference type="EMBL" id="CP058649">
    <property type="protein sequence ID" value="QUI25723.1"/>
    <property type="molecule type" value="Genomic_DNA"/>
</dbReference>
<keyword evidence="2" id="KW-0255">Endonuclease</keyword>
<dbReference type="InterPro" id="IPR035437">
    <property type="entry name" value="SNase_OB-fold_sf"/>
</dbReference>
<evidence type="ECO:0000259" key="4">
    <source>
        <dbReference type="PROSITE" id="PS50830"/>
    </source>
</evidence>
<protein>
    <submittedName>
        <fullName evidence="5">Thermonuclease family protein</fullName>
    </submittedName>
</protein>
<organism evidence="5 6">
    <name type="scientific">Vallitalea pronyensis</name>
    <dbReference type="NCBI Taxonomy" id="1348613"/>
    <lineage>
        <taxon>Bacteria</taxon>
        <taxon>Bacillati</taxon>
        <taxon>Bacillota</taxon>
        <taxon>Clostridia</taxon>
        <taxon>Lachnospirales</taxon>
        <taxon>Vallitaleaceae</taxon>
        <taxon>Vallitalea</taxon>
    </lineage>
</organism>
<dbReference type="SUPFAM" id="SSF50199">
    <property type="entry name" value="Staphylococcal nuclease"/>
    <property type="match status" value="1"/>
</dbReference>
<proteinExistence type="predicted"/>